<name>A0A917XGE4_9ACTN</name>
<keyword evidence="7" id="KW-0046">Antibiotic resistance</keyword>
<feature type="transmembrane region" description="Helical" evidence="9">
    <location>
        <begin position="414"/>
        <end position="435"/>
    </location>
</feature>
<reference evidence="11" key="2">
    <citation type="submission" date="2020-09" db="EMBL/GenBank/DDBJ databases">
        <authorList>
            <person name="Sun Q."/>
            <person name="Zhou Y."/>
        </authorList>
    </citation>
    <scope>NUCLEOTIDE SEQUENCE</scope>
    <source>
        <strain evidence="11">CGMCC 4.7110</strain>
    </source>
</reference>
<evidence type="ECO:0000313" key="12">
    <source>
        <dbReference type="Proteomes" id="UP000653411"/>
    </source>
</evidence>
<dbReference type="Proteomes" id="UP000653411">
    <property type="component" value="Unassembled WGS sequence"/>
</dbReference>
<feature type="transmembrane region" description="Helical" evidence="9">
    <location>
        <begin position="441"/>
        <end position="458"/>
    </location>
</feature>
<comment type="caution">
    <text evidence="11">The sequence shown here is derived from an EMBL/GenBank/DDBJ whole genome shotgun (WGS) entry which is preliminary data.</text>
</comment>
<feature type="region of interest" description="Disordered" evidence="8">
    <location>
        <begin position="468"/>
        <end position="497"/>
    </location>
</feature>
<keyword evidence="5 9" id="KW-1133">Transmembrane helix</keyword>
<dbReference type="RefSeq" id="WP_229713342.1">
    <property type="nucleotide sequence ID" value="NZ_BMML01000011.1"/>
</dbReference>
<keyword evidence="3" id="KW-1003">Cell membrane</keyword>
<dbReference type="InterPro" id="IPR036259">
    <property type="entry name" value="MFS_trans_sf"/>
</dbReference>
<evidence type="ECO:0000256" key="8">
    <source>
        <dbReference type="SAM" id="MobiDB-lite"/>
    </source>
</evidence>
<evidence type="ECO:0000256" key="3">
    <source>
        <dbReference type="ARBA" id="ARBA00022475"/>
    </source>
</evidence>
<accession>A0A917XGE4</accession>
<reference evidence="11" key="1">
    <citation type="journal article" date="2014" name="Int. J. Syst. Evol. Microbiol.">
        <title>Complete genome sequence of Corynebacterium casei LMG S-19264T (=DSM 44701T), isolated from a smear-ripened cheese.</title>
        <authorList>
            <consortium name="US DOE Joint Genome Institute (JGI-PGF)"/>
            <person name="Walter F."/>
            <person name="Albersmeier A."/>
            <person name="Kalinowski J."/>
            <person name="Ruckert C."/>
        </authorList>
    </citation>
    <scope>NUCLEOTIDE SEQUENCE</scope>
    <source>
        <strain evidence="11">CGMCC 4.7110</strain>
    </source>
</reference>
<evidence type="ECO:0000313" key="11">
    <source>
        <dbReference type="EMBL" id="GGN20525.1"/>
    </source>
</evidence>
<feature type="transmembrane region" description="Helical" evidence="9">
    <location>
        <begin position="372"/>
        <end position="393"/>
    </location>
</feature>
<dbReference type="Pfam" id="PF07690">
    <property type="entry name" value="MFS_1"/>
    <property type="match status" value="1"/>
</dbReference>
<feature type="transmembrane region" description="Helical" evidence="9">
    <location>
        <begin position="20"/>
        <end position="42"/>
    </location>
</feature>
<dbReference type="PANTHER" id="PTHR42718:SF46">
    <property type="entry name" value="BLR6921 PROTEIN"/>
    <property type="match status" value="1"/>
</dbReference>
<dbReference type="GO" id="GO:0005886">
    <property type="term" value="C:plasma membrane"/>
    <property type="evidence" value="ECO:0007669"/>
    <property type="project" value="UniProtKB-SubCell"/>
</dbReference>
<evidence type="ECO:0000256" key="6">
    <source>
        <dbReference type="ARBA" id="ARBA00023136"/>
    </source>
</evidence>
<feature type="transmembrane region" description="Helical" evidence="9">
    <location>
        <begin position="174"/>
        <end position="196"/>
    </location>
</feature>
<keyword evidence="4 9" id="KW-0812">Transmembrane</keyword>
<dbReference type="GO" id="GO:0022857">
    <property type="term" value="F:transmembrane transporter activity"/>
    <property type="evidence" value="ECO:0007669"/>
    <property type="project" value="InterPro"/>
</dbReference>
<dbReference type="InterPro" id="IPR020846">
    <property type="entry name" value="MFS_dom"/>
</dbReference>
<dbReference type="EMBL" id="BMML01000011">
    <property type="protein sequence ID" value="GGN20525.1"/>
    <property type="molecule type" value="Genomic_DNA"/>
</dbReference>
<feature type="transmembrane region" description="Helical" evidence="9">
    <location>
        <begin position="340"/>
        <end position="360"/>
    </location>
</feature>
<feature type="transmembrane region" description="Helical" evidence="9">
    <location>
        <begin position="62"/>
        <end position="79"/>
    </location>
</feature>
<sequence>MSSGQPTGPRFGHRVSAKVAVCGVFVAANFMAIMDTTIVNVALPAIGRDFEVDTSGLSSVNIGYLVALAVFIPVSGWLGNRFGTRRTALSALMLFTVASALCATAGSLAALTGYRVLQGVGGGLLAPVGMTMMLRAFPVSERLRAQQYVMLPTAVAPALGPVLGGWLVDTASWHWVFLVNLPVGVLALLFGAAVLPDFPGRGAPRFDVPGFVLAGGGLAAVLYALTGAPERGWGSTGTLVPLVGGAVFLVALVPWELRTAHPMIDLRVAEDQLFRTTQLVLLPTGAAFMGVLYLYPQFLQTDLGYDALHSGLATFPEALGMLTASQVVPRLHERVRPSRLMVAGGTGAALVIVLLAVLTVSPHPLALYPSMYLLGTSVGMLFASAQNAAFVTIPPVRTADATTLLNMQRQTAGAFGVALAGTLTASLVPTAVTGTAFADRIAFITLAALCLGAAVLALRVSDRRVREAYDATDPRSDREESARPGRALDNAEADPRS</sequence>
<evidence type="ECO:0000256" key="4">
    <source>
        <dbReference type="ARBA" id="ARBA00022692"/>
    </source>
</evidence>
<protein>
    <submittedName>
        <fullName evidence="11">MFS transporter</fullName>
    </submittedName>
</protein>
<comment type="subcellular location">
    <subcellularLocation>
        <location evidence="1">Cell membrane</location>
        <topology evidence="1">Multi-pass membrane protein</topology>
    </subcellularLocation>
</comment>
<keyword evidence="12" id="KW-1185">Reference proteome</keyword>
<dbReference type="PROSITE" id="PS50850">
    <property type="entry name" value="MFS"/>
    <property type="match status" value="1"/>
</dbReference>
<dbReference type="InterPro" id="IPR011701">
    <property type="entry name" value="MFS"/>
</dbReference>
<dbReference type="AlphaFoldDB" id="A0A917XGE4"/>
<dbReference type="Gene3D" id="1.20.1250.20">
    <property type="entry name" value="MFS general substrate transporter like domains"/>
    <property type="match status" value="1"/>
</dbReference>
<feature type="transmembrane region" description="Helical" evidence="9">
    <location>
        <begin position="278"/>
        <end position="295"/>
    </location>
</feature>
<evidence type="ECO:0000256" key="7">
    <source>
        <dbReference type="ARBA" id="ARBA00023251"/>
    </source>
</evidence>
<evidence type="ECO:0000256" key="5">
    <source>
        <dbReference type="ARBA" id="ARBA00022989"/>
    </source>
</evidence>
<gene>
    <name evidence="11" type="primary">imrB</name>
    <name evidence="11" type="ORF">GCM10011578_051170</name>
</gene>
<dbReference type="Gene3D" id="1.20.1720.10">
    <property type="entry name" value="Multidrug resistance protein D"/>
    <property type="match status" value="1"/>
</dbReference>
<organism evidence="11 12">
    <name type="scientific">Streptomyces fuscichromogenes</name>
    <dbReference type="NCBI Taxonomy" id="1324013"/>
    <lineage>
        <taxon>Bacteria</taxon>
        <taxon>Bacillati</taxon>
        <taxon>Actinomycetota</taxon>
        <taxon>Actinomycetes</taxon>
        <taxon>Kitasatosporales</taxon>
        <taxon>Streptomycetaceae</taxon>
        <taxon>Streptomyces</taxon>
    </lineage>
</organism>
<feature type="transmembrane region" description="Helical" evidence="9">
    <location>
        <begin position="91"/>
        <end position="110"/>
    </location>
</feature>
<evidence type="ECO:0000256" key="9">
    <source>
        <dbReference type="SAM" id="Phobius"/>
    </source>
</evidence>
<evidence type="ECO:0000259" key="10">
    <source>
        <dbReference type="PROSITE" id="PS50850"/>
    </source>
</evidence>
<evidence type="ECO:0000256" key="1">
    <source>
        <dbReference type="ARBA" id="ARBA00004651"/>
    </source>
</evidence>
<dbReference type="SUPFAM" id="SSF103473">
    <property type="entry name" value="MFS general substrate transporter"/>
    <property type="match status" value="1"/>
</dbReference>
<feature type="transmembrane region" description="Helical" evidence="9">
    <location>
        <begin position="208"/>
        <end position="226"/>
    </location>
</feature>
<evidence type="ECO:0000256" key="2">
    <source>
        <dbReference type="ARBA" id="ARBA00022448"/>
    </source>
</evidence>
<dbReference type="CDD" id="cd17503">
    <property type="entry name" value="MFS_LmrB_MDR_like"/>
    <property type="match status" value="1"/>
</dbReference>
<feature type="transmembrane region" description="Helical" evidence="9">
    <location>
        <begin position="149"/>
        <end position="168"/>
    </location>
</feature>
<proteinExistence type="predicted"/>
<dbReference type="InterPro" id="IPR004638">
    <property type="entry name" value="EmrB-like"/>
</dbReference>
<dbReference type="PANTHER" id="PTHR42718">
    <property type="entry name" value="MAJOR FACILITATOR SUPERFAMILY MULTIDRUG TRANSPORTER MFSC"/>
    <property type="match status" value="1"/>
</dbReference>
<feature type="compositionally biased region" description="Basic and acidic residues" evidence="8">
    <location>
        <begin position="468"/>
        <end position="483"/>
    </location>
</feature>
<dbReference type="GO" id="GO:0046677">
    <property type="term" value="P:response to antibiotic"/>
    <property type="evidence" value="ECO:0007669"/>
    <property type="project" value="UniProtKB-KW"/>
</dbReference>
<feature type="transmembrane region" description="Helical" evidence="9">
    <location>
        <begin position="238"/>
        <end position="257"/>
    </location>
</feature>
<feature type="domain" description="Major facilitator superfamily (MFS) profile" evidence="10">
    <location>
        <begin position="21"/>
        <end position="465"/>
    </location>
</feature>
<dbReference type="NCBIfam" id="TIGR00711">
    <property type="entry name" value="efflux_EmrB"/>
    <property type="match status" value="1"/>
</dbReference>
<keyword evidence="6 9" id="KW-0472">Membrane</keyword>
<keyword evidence="2" id="KW-0813">Transport</keyword>